<keyword evidence="1" id="KW-0812">Transmembrane</keyword>
<protein>
    <submittedName>
        <fullName evidence="2">Uncharacterized protein</fullName>
    </submittedName>
</protein>
<organism evidence="2 3">
    <name type="scientific">Delitschia confertaspora ATCC 74209</name>
    <dbReference type="NCBI Taxonomy" id="1513339"/>
    <lineage>
        <taxon>Eukaryota</taxon>
        <taxon>Fungi</taxon>
        <taxon>Dikarya</taxon>
        <taxon>Ascomycota</taxon>
        <taxon>Pezizomycotina</taxon>
        <taxon>Dothideomycetes</taxon>
        <taxon>Pleosporomycetidae</taxon>
        <taxon>Pleosporales</taxon>
        <taxon>Delitschiaceae</taxon>
        <taxon>Delitschia</taxon>
    </lineage>
</organism>
<reference evidence="2" key="1">
    <citation type="journal article" date="2020" name="Stud. Mycol.">
        <title>101 Dothideomycetes genomes: a test case for predicting lifestyles and emergence of pathogens.</title>
        <authorList>
            <person name="Haridas S."/>
            <person name="Albert R."/>
            <person name="Binder M."/>
            <person name="Bloem J."/>
            <person name="Labutti K."/>
            <person name="Salamov A."/>
            <person name="Andreopoulos B."/>
            <person name="Baker S."/>
            <person name="Barry K."/>
            <person name="Bills G."/>
            <person name="Bluhm B."/>
            <person name="Cannon C."/>
            <person name="Castanera R."/>
            <person name="Culley D."/>
            <person name="Daum C."/>
            <person name="Ezra D."/>
            <person name="Gonzalez J."/>
            <person name="Henrissat B."/>
            <person name="Kuo A."/>
            <person name="Liang C."/>
            <person name="Lipzen A."/>
            <person name="Lutzoni F."/>
            <person name="Magnuson J."/>
            <person name="Mondo S."/>
            <person name="Nolan M."/>
            <person name="Ohm R."/>
            <person name="Pangilinan J."/>
            <person name="Park H.-J."/>
            <person name="Ramirez L."/>
            <person name="Alfaro M."/>
            <person name="Sun H."/>
            <person name="Tritt A."/>
            <person name="Yoshinaga Y."/>
            <person name="Zwiers L.-H."/>
            <person name="Turgeon B."/>
            <person name="Goodwin S."/>
            <person name="Spatafora J."/>
            <person name="Crous P."/>
            <person name="Grigoriev I."/>
        </authorList>
    </citation>
    <scope>NUCLEOTIDE SEQUENCE</scope>
    <source>
        <strain evidence="2">ATCC 74209</strain>
    </source>
</reference>
<keyword evidence="1" id="KW-0472">Membrane</keyword>
<dbReference type="EMBL" id="ML993897">
    <property type="protein sequence ID" value="KAF2203639.1"/>
    <property type="molecule type" value="Genomic_DNA"/>
</dbReference>
<dbReference type="Proteomes" id="UP000799536">
    <property type="component" value="Unassembled WGS sequence"/>
</dbReference>
<gene>
    <name evidence="2" type="ORF">GQ43DRAFT_429682</name>
</gene>
<dbReference type="AlphaFoldDB" id="A0A9P4JSK3"/>
<keyword evidence="1" id="KW-1133">Transmembrane helix</keyword>
<keyword evidence="3" id="KW-1185">Reference proteome</keyword>
<evidence type="ECO:0000313" key="3">
    <source>
        <dbReference type="Proteomes" id="UP000799536"/>
    </source>
</evidence>
<proteinExistence type="predicted"/>
<feature type="transmembrane region" description="Helical" evidence="1">
    <location>
        <begin position="76"/>
        <end position="96"/>
    </location>
</feature>
<evidence type="ECO:0000313" key="2">
    <source>
        <dbReference type="EMBL" id="KAF2203639.1"/>
    </source>
</evidence>
<evidence type="ECO:0000256" key="1">
    <source>
        <dbReference type="SAM" id="Phobius"/>
    </source>
</evidence>
<sequence length="246" mass="27209">MHLSKPALSNIQPTSRLSLLTYLLPTQTQPDPERGPFLRDMTSCSKPLSPVDELDEEVLDYLGKYQGQHPALNGKWGVYDVLGAVFYALVIFAAVLNVDMMLSRLGWGRVAQWDSNVTGIQGPRPQITLCLVRHSGDDYSNSRIWKVQSPSADVTCNTVQLTIPVPQEGSLKLFVGDEIGVETVDEKPTETVEADREVNEIGSDVREGDDLAEEGKLRQDQATRFGGHGNIMHAGFGGTWRRWRGS</sequence>
<name>A0A9P4JSK3_9PLEO</name>
<accession>A0A9P4JSK3</accession>
<comment type="caution">
    <text evidence="2">The sequence shown here is derived from an EMBL/GenBank/DDBJ whole genome shotgun (WGS) entry which is preliminary data.</text>
</comment>